<feature type="region of interest" description="Disordered" evidence="3">
    <location>
        <begin position="788"/>
        <end position="821"/>
    </location>
</feature>
<dbReference type="PANTHER" id="PTHR23335:SF1">
    <property type="entry name" value="CALMODULIN-BINDING TRANSCRIPTION ACTIVATOR, ISOFORM F"/>
    <property type="match status" value="1"/>
</dbReference>
<feature type="compositionally biased region" description="Low complexity" evidence="3">
    <location>
        <begin position="89"/>
        <end position="104"/>
    </location>
</feature>
<feature type="compositionally biased region" description="Low complexity" evidence="3">
    <location>
        <begin position="216"/>
        <end position="227"/>
    </location>
</feature>
<protein>
    <submittedName>
        <fullName evidence="6">Immunoglobulin-like fold</fullName>
    </submittedName>
</protein>
<feature type="compositionally biased region" description="Polar residues" evidence="3">
    <location>
        <begin position="753"/>
        <end position="767"/>
    </location>
</feature>
<accession>A0A1W5CT99</accession>
<feature type="region of interest" description="Disordered" evidence="3">
    <location>
        <begin position="1"/>
        <end position="21"/>
    </location>
</feature>
<dbReference type="InterPro" id="IPR014756">
    <property type="entry name" value="Ig_E-set"/>
</dbReference>
<feature type="compositionally biased region" description="Low complexity" evidence="3">
    <location>
        <begin position="969"/>
        <end position="984"/>
    </location>
</feature>
<feature type="region of interest" description="Disordered" evidence="3">
    <location>
        <begin position="969"/>
        <end position="991"/>
    </location>
</feature>
<dbReference type="Pfam" id="PF25603">
    <property type="entry name" value="SPT23_MGA2_DBD"/>
    <property type="match status" value="1"/>
</dbReference>
<dbReference type="Gene3D" id="2.60.40.10">
    <property type="entry name" value="Immunoglobulins"/>
    <property type="match status" value="1"/>
</dbReference>
<dbReference type="GO" id="GO:0006357">
    <property type="term" value="P:regulation of transcription by RNA polymerase II"/>
    <property type="evidence" value="ECO:0007669"/>
    <property type="project" value="TreeGrafter"/>
</dbReference>
<dbReference type="InterPro" id="IPR057962">
    <property type="entry name" value="SPT23_MGA2_DBD"/>
</dbReference>
<feature type="compositionally biased region" description="Polar residues" evidence="3">
    <location>
        <begin position="790"/>
        <end position="799"/>
    </location>
</feature>
<organism evidence="6 7">
    <name type="scientific">Lasallia pustulata</name>
    <dbReference type="NCBI Taxonomy" id="136370"/>
    <lineage>
        <taxon>Eukaryota</taxon>
        <taxon>Fungi</taxon>
        <taxon>Dikarya</taxon>
        <taxon>Ascomycota</taxon>
        <taxon>Pezizomycotina</taxon>
        <taxon>Lecanoromycetes</taxon>
        <taxon>OSLEUM clade</taxon>
        <taxon>Umbilicariomycetidae</taxon>
        <taxon>Umbilicariales</taxon>
        <taxon>Umbilicariaceae</taxon>
        <taxon>Lasallia</taxon>
    </lineage>
</organism>
<dbReference type="SUPFAM" id="SSF81296">
    <property type="entry name" value="E set domains"/>
    <property type="match status" value="1"/>
</dbReference>
<sequence length="1443" mass="156876">MTMASTDDPFPSSLPLPRFDSPRIFDSEMAGTMEDGGLEFFTSAMPQDSPGQLFAGDTLATSPYQSPMPVKSIRATSDAKRTVNGATFSASPDSSLQDSSSDSSVRPKRKVSSNSSHSAIPSRDVTMADGGHMNPWKDEDPMLGVVEPNVNFVASNLPAETNFELSNRAMENDFDFDSAASSPSPYATTLTSGHFAKNAARDFAVPYRTSPNQICKSKASSSSREASPLAMTTTIPGNKRHNLQHSNPAASSSGGDFINGALLNGFNQDPHWQQANGLCTKDPLQGFPIVQPTLGRPFASPAPPYGSKFGNYIAPSLTIHPTPLKSRVETQIPIKMTLFPMPPGATKLHLPTHTISKPKLLAKPMPLRSLDMLELYTMLVCTSAMQDNAKKQRAFARAAGFAPEPRKAESRRVSSGDIQSEDDDDNKPLNGGEVNICVGCITRERKRAARKKSKKPEEEEAWQQDEAKRIIVFNTQEVKEWQKPSTPSEALDPADPNYPGPISAAEMAPFPEGAMQVEVPMRIACYCRHQNEKLGFQYVSSQARAVASANKNRVIFTIKDHENKLIAQAMTTPIIITDDHKTHATPASIPMQNPMYIENPPLPGAGVFAREPIQNYAPTPFRNAHSTTDLQGLQHSFNPLPMQQHPGQFTLMHDGSQNTSATLTPRNLSRQASPTVSAAPLHKKRKSSASGRVPDGLTMTRLQTSPDQTSPNAHPNWGSRNGSMSAGTSPYVTNYGSALPNERSYGGLPMPGQYNTGPSTPNSNENAFFSSAQRSQSLENLTGMQGMFSAPSSARQSRVPSPVIGPHSSGNPIGQSHPQPSVGSIYGIPTAMNPQRPPTIHKLIPGEGPKSGGIEVTCLGSGFCQGLEVMFGDCLATTTTYWSEASLVCLLPPALQVGTVAVTFKHNYQQNLQMQRYQSSPLPKQQVYFKYVDDDEQELLRHALAIVNRKMTGRFEDAGEIARRIVSAPASGSGSWAPSPSQGGDQHRQASNLSRAAMNSTDLENALLKCLELIDLDDSPFQARLNSRRTNGQGMLHMSASLGYNRLVAGLLARGANPDLRDRNGMTPMHMASLHGHLQIIRRLRLAGGDPNIRSLLGFTPADMASSQQVVGATRAIRHNSRSRSVGARGSLIRTGGSSATSLKSFWEPSSSDLSLYTDSSADESDEEDIDRRRRTGSSPTHAATPAEIWARSRRNSDALGPEHEQWYPEHLAKMAALLSPAAAMSAWRDQLAAQIQHFQQSVHWSLPILQIPTLPPMPNLPSYQAYPVVQRISSLVPQRNPRPGPGSGYARDGKETDYRWWELLTGPASSPPAYEEIYPQKGAAATEVKKPSVVCAAADILLDRKYAATFDQAQVGDPVAISSVKLGKAARTRHQQEQLLAAHAKKVKKLRSDRNLFFIWIPLLALVVAAMLRTRLPQAWNGACEAFTYGQSRYQQCVVEAL</sequence>
<feature type="compositionally biased region" description="Polar residues" evidence="3">
    <location>
        <begin position="655"/>
        <end position="676"/>
    </location>
</feature>
<name>A0A1W5CT99_9LECA</name>
<dbReference type="SMART" id="SM00248">
    <property type="entry name" value="ANK"/>
    <property type="match status" value="2"/>
</dbReference>
<reference evidence="7" key="1">
    <citation type="submission" date="2017-03" db="EMBL/GenBank/DDBJ databases">
        <authorList>
            <person name="Sharma R."/>
            <person name="Thines M."/>
        </authorList>
    </citation>
    <scope>NUCLEOTIDE SEQUENCE [LARGE SCALE GENOMIC DNA]</scope>
</reference>
<evidence type="ECO:0000256" key="1">
    <source>
        <dbReference type="ARBA" id="ARBA00023043"/>
    </source>
</evidence>
<evidence type="ECO:0000313" key="6">
    <source>
        <dbReference type="EMBL" id="SLM33879.1"/>
    </source>
</evidence>
<evidence type="ECO:0000256" key="2">
    <source>
        <dbReference type="PROSITE-ProRule" id="PRU00023"/>
    </source>
</evidence>
<feature type="compositionally biased region" description="Basic and acidic residues" evidence="3">
    <location>
        <begin position="404"/>
        <end position="414"/>
    </location>
</feature>
<keyword evidence="7" id="KW-1185">Reference proteome</keyword>
<feature type="region of interest" description="Disordered" evidence="3">
    <location>
        <begin position="214"/>
        <end position="251"/>
    </location>
</feature>
<feature type="compositionally biased region" description="Low complexity" evidence="3">
    <location>
        <begin position="1150"/>
        <end position="1160"/>
    </location>
</feature>
<evidence type="ECO:0000256" key="3">
    <source>
        <dbReference type="SAM" id="MobiDB-lite"/>
    </source>
</evidence>
<dbReference type="GO" id="GO:0003690">
    <property type="term" value="F:double-stranded DNA binding"/>
    <property type="evidence" value="ECO:0007669"/>
    <property type="project" value="TreeGrafter"/>
</dbReference>
<dbReference type="Pfam" id="PF01833">
    <property type="entry name" value="TIG"/>
    <property type="match status" value="1"/>
</dbReference>
<evidence type="ECO:0000313" key="7">
    <source>
        <dbReference type="Proteomes" id="UP000192927"/>
    </source>
</evidence>
<feature type="region of interest" description="Disordered" evidence="3">
    <location>
        <begin position="631"/>
        <end position="767"/>
    </location>
</feature>
<dbReference type="SUPFAM" id="SSF48403">
    <property type="entry name" value="Ankyrin repeat"/>
    <property type="match status" value="1"/>
</dbReference>
<dbReference type="PROSITE" id="PS50297">
    <property type="entry name" value="ANK_REP_REGION"/>
    <property type="match status" value="2"/>
</dbReference>
<dbReference type="InterPro" id="IPR013783">
    <property type="entry name" value="Ig-like_fold"/>
</dbReference>
<proteinExistence type="predicted"/>
<dbReference type="InterPro" id="IPR002110">
    <property type="entry name" value="Ankyrin_rpt"/>
</dbReference>
<dbReference type="PROSITE" id="PS50088">
    <property type="entry name" value="ANK_REPEAT"/>
    <property type="match status" value="2"/>
</dbReference>
<dbReference type="EMBL" id="FWEW01000140">
    <property type="protein sequence ID" value="SLM33879.1"/>
    <property type="molecule type" value="Genomic_DNA"/>
</dbReference>
<feature type="repeat" description="ANK" evidence="2">
    <location>
        <begin position="1064"/>
        <end position="1096"/>
    </location>
</feature>
<feature type="domain" description="IPT/TIG" evidence="4">
    <location>
        <begin position="838"/>
        <end position="910"/>
    </location>
</feature>
<dbReference type="Gene3D" id="1.25.40.20">
    <property type="entry name" value="Ankyrin repeat-containing domain"/>
    <property type="match status" value="1"/>
</dbReference>
<dbReference type="PANTHER" id="PTHR23335">
    <property type="entry name" value="CALMODULIN-BINDING TRANSCRIPTION ACTIVATOR CAMTA"/>
    <property type="match status" value="1"/>
</dbReference>
<feature type="region of interest" description="Disordered" evidence="3">
    <location>
        <begin position="1114"/>
        <end position="1193"/>
    </location>
</feature>
<dbReference type="CDD" id="cd00102">
    <property type="entry name" value="IPT"/>
    <property type="match status" value="1"/>
</dbReference>
<dbReference type="InterPro" id="IPR036770">
    <property type="entry name" value="Ankyrin_rpt-contain_sf"/>
</dbReference>
<feature type="repeat" description="ANK" evidence="2">
    <location>
        <begin position="1031"/>
        <end position="1063"/>
    </location>
</feature>
<feature type="region of interest" description="Disordered" evidence="3">
    <location>
        <begin position="396"/>
        <end position="430"/>
    </location>
</feature>
<dbReference type="Pfam" id="PF13637">
    <property type="entry name" value="Ank_4"/>
    <property type="match status" value="1"/>
</dbReference>
<dbReference type="Proteomes" id="UP000192927">
    <property type="component" value="Unassembled WGS sequence"/>
</dbReference>
<feature type="compositionally biased region" description="Polar residues" evidence="3">
    <location>
        <begin position="808"/>
        <end position="821"/>
    </location>
</feature>
<dbReference type="GO" id="GO:0003712">
    <property type="term" value="F:transcription coregulator activity"/>
    <property type="evidence" value="ECO:0007669"/>
    <property type="project" value="TreeGrafter"/>
</dbReference>
<dbReference type="InterPro" id="IPR002909">
    <property type="entry name" value="IPT_dom"/>
</dbReference>
<evidence type="ECO:0000259" key="5">
    <source>
        <dbReference type="Pfam" id="PF25603"/>
    </source>
</evidence>
<evidence type="ECO:0000259" key="4">
    <source>
        <dbReference type="Pfam" id="PF01833"/>
    </source>
</evidence>
<feature type="compositionally biased region" description="Polar residues" evidence="3">
    <location>
        <begin position="700"/>
        <end position="736"/>
    </location>
</feature>
<keyword evidence="1 2" id="KW-0040">ANK repeat</keyword>
<dbReference type="GO" id="GO:0005634">
    <property type="term" value="C:nucleus"/>
    <property type="evidence" value="ECO:0007669"/>
    <property type="project" value="TreeGrafter"/>
</dbReference>
<feature type="domain" description="SPT23/MGA2-like DNA-binding" evidence="5">
    <location>
        <begin position="316"/>
        <end position="581"/>
    </location>
</feature>
<feature type="region of interest" description="Disordered" evidence="3">
    <location>
        <begin position="43"/>
        <end position="139"/>
    </location>
</feature>